<keyword evidence="6 14" id="KW-0489">Methyltransferase</keyword>
<name>A0A411HJT6_9GAMM</name>
<keyword evidence="10 14" id="KW-0479">Metal-binding</keyword>
<dbReference type="Gene3D" id="1.10.150.530">
    <property type="match status" value="1"/>
</dbReference>
<dbReference type="Pfam" id="PF04055">
    <property type="entry name" value="Radical_SAM"/>
    <property type="match status" value="1"/>
</dbReference>
<dbReference type="EC" id="2.1.1.192" evidence="14"/>
<feature type="active site" description="Proton acceptor" evidence="14">
    <location>
        <position position="130"/>
    </location>
</feature>
<dbReference type="PIRSF" id="PIRSF006004">
    <property type="entry name" value="CHP00048"/>
    <property type="match status" value="1"/>
</dbReference>
<dbReference type="GO" id="GO:0030488">
    <property type="term" value="P:tRNA methylation"/>
    <property type="evidence" value="ECO:0007669"/>
    <property type="project" value="UniProtKB-UniRule"/>
</dbReference>
<dbReference type="PANTHER" id="PTHR30544:SF5">
    <property type="entry name" value="RADICAL SAM CORE DOMAIN-CONTAINING PROTEIN"/>
    <property type="match status" value="1"/>
</dbReference>
<evidence type="ECO:0000259" key="15">
    <source>
        <dbReference type="PROSITE" id="PS51918"/>
    </source>
</evidence>
<feature type="domain" description="Radical SAM core" evidence="15">
    <location>
        <begin position="136"/>
        <end position="372"/>
    </location>
</feature>
<evidence type="ECO:0000256" key="11">
    <source>
        <dbReference type="ARBA" id="ARBA00023004"/>
    </source>
</evidence>
<reference evidence="16 17" key="1">
    <citation type="submission" date="2019-01" db="EMBL/GenBank/DDBJ databases">
        <title>Pseudolysobacter antarctica gen. nov., sp. nov., isolated from Fildes Peninsula, Antarctica.</title>
        <authorList>
            <person name="Wei Z."/>
            <person name="Peng F."/>
        </authorList>
    </citation>
    <scope>NUCLEOTIDE SEQUENCE [LARGE SCALE GENOMIC DNA]</scope>
    <source>
        <strain evidence="16 17">AQ6-296</strain>
    </source>
</reference>
<dbReference type="InterPro" id="IPR006638">
    <property type="entry name" value="Elp3/MiaA/NifB-like_rSAM"/>
</dbReference>
<dbReference type="GO" id="GO:0046872">
    <property type="term" value="F:metal ion binding"/>
    <property type="evidence" value="ECO:0007669"/>
    <property type="project" value="UniProtKB-KW"/>
</dbReference>
<dbReference type="GO" id="GO:0051539">
    <property type="term" value="F:4 iron, 4 sulfur cluster binding"/>
    <property type="evidence" value="ECO:0007669"/>
    <property type="project" value="UniProtKB-UniRule"/>
</dbReference>
<dbReference type="PANTHER" id="PTHR30544">
    <property type="entry name" value="23S RRNA METHYLTRANSFERASE"/>
    <property type="match status" value="1"/>
</dbReference>
<evidence type="ECO:0000313" key="16">
    <source>
        <dbReference type="EMBL" id="QBB70647.1"/>
    </source>
</evidence>
<comment type="subcellular location">
    <subcellularLocation>
        <location evidence="1 14">Cytoplasm</location>
    </subcellularLocation>
</comment>
<dbReference type="Gene3D" id="3.20.20.70">
    <property type="entry name" value="Aldolase class I"/>
    <property type="match status" value="1"/>
</dbReference>
<dbReference type="GO" id="GO:0000049">
    <property type="term" value="F:tRNA binding"/>
    <property type="evidence" value="ECO:0007669"/>
    <property type="project" value="UniProtKB-UniRule"/>
</dbReference>
<feature type="active site" description="S-methylcysteine intermediate" evidence="14">
    <location>
        <position position="377"/>
    </location>
</feature>
<dbReference type="PROSITE" id="PS51918">
    <property type="entry name" value="RADICAL_SAM"/>
    <property type="match status" value="1"/>
</dbReference>
<accession>A0A411HJT6</accession>
<gene>
    <name evidence="14 16" type="primary">rlmN</name>
    <name evidence="16" type="ORF">ELE36_09880</name>
</gene>
<feature type="binding site" evidence="14">
    <location>
        <position position="150"/>
    </location>
    <ligand>
        <name>[4Fe-4S] cluster</name>
        <dbReference type="ChEBI" id="CHEBI:49883"/>
        <note>4Fe-4S-S-AdoMet</note>
    </ligand>
</feature>
<dbReference type="GO" id="GO:0070040">
    <property type="term" value="F:rRNA (adenine(2503)-C2-)-methyltransferase activity"/>
    <property type="evidence" value="ECO:0007669"/>
    <property type="project" value="UniProtKB-UniRule"/>
</dbReference>
<dbReference type="SUPFAM" id="SSF102114">
    <property type="entry name" value="Radical SAM enzymes"/>
    <property type="match status" value="1"/>
</dbReference>
<evidence type="ECO:0000256" key="8">
    <source>
        <dbReference type="ARBA" id="ARBA00022691"/>
    </source>
</evidence>
<sequence>MVRTLWIPQRTRSRISFPRSKSTLALDVRQDITVTTAIQPVTNLFDLDRAGLEAFFIGLGEKKFRAQQVMKWMYHQQVIDFEQMTDLGKSLRDKLNTHAELRLPKILHEQQSSDGTCKWVLELEGGNAVETVFIPEANRGTLCVSSQIGCGLNCSFCSTGTQGFNRDLTTAEVIGQVWIAANSLGSKHRGARRITNVVMMGMGEPLLNFDNVVPAMSLMRDDYGFGLASRRVTLSTAGLVPMIDRLNAESDVALAVSLHAPDDELRTQLVPLNKKYPIAELMAACQRYAARKAKTQITFEYTLMKGINDKPEQARALVKLLRRVPSKLNLIPFNPFPGTKYERSEPMVIATFQKIVMDGGLIATVRRTRGDDIDAACGQLVGKVMDRTRRQADFRRRIEAEVHVIP</sequence>
<evidence type="ECO:0000256" key="3">
    <source>
        <dbReference type="ARBA" id="ARBA00022485"/>
    </source>
</evidence>
<evidence type="ECO:0000256" key="13">
    <source>
        <dbReference type="ARBA" id="ARBA00023157"/>
    </source>
</evidence>
<dbReference type="AlphaFoldDB" id="A0A411HJT6"/>
<dbReference type="EMBL" id="CP035704">
    <property type="protein sequence ID" value="QBB70647.1"/>
    <property type="molecule type" value="Genomic_DNA"/>
</dbReference>
<comment type="similarity">
    <text evidence="2 14">Belongs to the radical SAM superfamily. RlmN family.</text>
</comment>
<dbReference type="HAMAP" id="MF_01849">
    <property type="entry name" value="RNA_methyltr_RlmN"/>
    <property type="match status" value="1"/>
</dbReference>
<keyword evidence="13 14" id="KW-1015">Disulfide bond</keyword>
<keyword evidence="3 14" id="KW-0004">4Fe-4S</keyword>
<dbReference type="GO" id="GO:0070475">
    <property type="term" value="P:rRNA base methylation"/>
    <property type="evidence" value="ECO:0007669"/>
    <property type="project" value="UniProtKB-UniRule"/>
</dbReference>
<feature type="binding site" evidence="14">
    <location>
        <begin position="203"/>
        <end position="204"/>
    </location>
    <ligand>
        <name>S-adenosyl-L-methionine</name>
        <dbReference type="ChEBI" id="CHEBI:59789"/>
    </ligand>
</feature>
<keyword evidence="5 14" id="KW-0698">rRNA processing</keyword>
<dbReference type="InterPro" id="IPR058240">
    <property type="entry name" value="rSAM_sf"/>
</dbReference>
<comment type="miscellaneous">
    <text evidence="14">Reaction proceeds by a ping-pong mechanism involving intermediate methylation of a conserved cysteine residue.</text>
</comment>
<evidence type="ECO:0000313" key="17">
    <source>
        <dbReference type="Proteomes" id="UP000291562"/>
    </source>
</evidence>
<dbReference type="Pfam" id="PF21016">
    <property type="entry name" value="RlmN_N"/>
    <property type="match status" value="1"/>
</dbReference>
<dbReference type="InterPro" id="IPR027492">
    <property type="entry name" value="RNA_MTrfase_RlmN"/>
</dbReference>
<keyword evidence="8 14" id="KW-0949">S-adenosyl-L-methionine</keyword>
<keyword evidence="17" id="KW-1185">Reference proteome</keyword>
<dbReference type="InterPro" id="IPR040072">
    <property type="entry name" value="Methyltransferase_A"/>
</dbReference>
<evidence type="ECO:0000256" key="9">
    <source>
        <dbReference type="ARBA" id="ARBA00022694"/>
    </source>
</evidence>
<organism evidence="16 17">
    <name type="scientific">Pseudolysobacter antarcticus</name>
    <dbReference type="NCBI Taxonomy" id="2511995"/>
    <lineage>
        <taxon>Bacteria</taxon>
        <taxon>Pseudomonadati</taxon>
        <taxon>Pseudomonadota</taxon>
        <taxon>Gammaproteobacteria</taxon>
        <taxon>Lysobacterales</taxon>
        <taxon>Rhodanobacteraceae</taxon>
        <taxon>Pseudolysobacter</taxon>
    </lineage>
</organism>
<dbReference type="InterPro" id="IPR007197">
    <property type="entry name" value="rSAM"/>
</dbReference>
<dbReference type="GO" id="GO:0019843">
    <property type="term" value="F:rRNA binding"/>
    <property type="evidence" value="ECO:0007669"/>
    <property type="project" value="UniProtKB-UniRule"/>
</dbReference>
<keyword evidence="7 14" id="KW-0808">Transferase</keyword>
<evidence type="ECO:0000256" key="1">
    <source>
        <dbReference type="ARBA" id="ARBA00004496"/>
    </source>
</evidence>
<feature type="binding site" evidence="14">
    <location>
        <position position="235"/>
    </location>
    <ligand>
        <name>S-adenosyl-L-methionine</name>
        <dbReference type="ChEBI" id="CHEBI:59789"/>
    </ligand>
</feature>
<dbReference type="CDD" id="cd01335">
    <property type="entry name" value="Radical_SAM"/>
    <property type="match status" value="1"/>
</dbReference>
<keyword evidence="11 14" id="KW-0408">Iron</keyword>
<dbReference type="InterPro" id="IPR048641">
    <property type="entry name" value="RlmN_N"/>
</dbReference>
<comment type="cofactor">
    <cofactor evidence="14">
        <name>[4Fe-4S] cluster</name>
        <dbReference type="ChEBI" id="CHEBI:49883"/>
    </cofactor>
    <text evidence="14">Binds 1 [4Fe-4S] cluster. The cluster is coordinated with 3 cysteines and an exchangeable S-adenosyl-L-methionine.</text>
</comment>
<dbReference type="NCBIfam" id="TIGR00048">
    <property type="entry name" value="rRNA_mod_RlmN"/>
    <property type="match status" value="1"/>
</dbReference>
<dbReference type="SFLD" id="SFLDS00029">
    <property type="entry name" value="Radical_SAM"/>
    <property type="match status" value="1"/>
</dbReference>
<feature type="binding site" evidence="14">
    <location>
        <position position="157"/>
    </location>
    <ligand>
        <name>[4Fe-4S] cluster</name>
        <dbReference type="ChEBI" id="CHEBI:49883"/>
        <note>4Fe-4S-S-AdoMet</note>
    </ligand>
</feature>
<comment type="caution">
    <text evidence="14">Lacks conserved residue(s) required for the propagation of feature annotation.</text>
</comment>
<dbReference type="SFLD" id="SFLDF00275">
    <property type="entry name" value="adenosine_C2_methyltransferase"/>
    <property type="match status" value="1"/>
</dbReference>
<evidence type="ECO:0000256" key="14">
    <source>
        <dbReference type="HAMAP-Rule" id="MF_01849"/>
    </source>
</evidence>
<evidence type="ECO:0000256" key="2">
    <source>
        <dbReference type="ARBA" id="ARBA00007544"/>
    </source>
</evidence>
<evidence type="ECO:0000256" key="4">
    <source>
        <dbReference type="ARBA" id="ARBA00022490"/>
    </source>
</evidence>
<keyword evidence="12 14" id="KW-0411">Iron-sulfur</keyword>
<dbReference type="GO" id="GO:0002935">
    <property type="term" value="F:tRNA (adenine(37)-C2)-methyltransferase activity"/>
    <property type="evidence" value="ECO:0007669"/>
    <property type="project" value="UniProtKB-UniRule"/>
</dbReference>
<evidence type="ECO:0000256" key="5">
    <source>
        <dbReference type="ARBA" id="ARBA00022552"/>
    </source>
</evidence>
<evidence type="ECO:0000256" key="7">
    <source>
        <dbReference type="ARBA" id="ARBA00022679"/>
    </source>
</evidence>
<dbReference type="Proteomes" id="UP000291562">
    <property type="component" value="Chromosome"/>
</dbReference>
<comment type="function">
    <text evidence="14">Specifically methylates position 2 of adenine 2503 in 23S rRNA and position 2 of adenine 37 in tRNAs. m2A2503 modification seems to play a crucial role in the proofreading step occurring at the peptidyl transferase center and thus would serve to optimize ribosomal fidelity.</text>
</comment>
<feature type="binding site" evidence="14">
    <location>
        <position position="154"/>
    </location>
    <ligand>
        <name>[4Fe-4S] cluster</name>
        <dbReference type="ChEBI" id="CHEBI:49883"/>
        <note>4Fe-4S-S-AdoMet</note>
    </ligand>
</feature>
<protein>
    <recommendedName>
        <fullName evidence="14">Dual-specificity RNA methyltransferase RlmN</fullName>
        <ecNumber evidence="14">2.1.1.192</ecNumber>
    </recommendedName>
    <alternativeName>
        <fullName evidence="14">23S rRNA (adenine(2503)-C(2))-methyltransferase</fullName>
    </alternativeName>
    <alternativeName>
        <fullName evidence="14">23S rRNA m2A2503 methyltransferase</fullName>
    </alternativeName>
    <alternativeName>
        <fullName evidence="14">Ribosomal RNA large subunit methyltransferase N</fullName>
    </alternativeName>
    <alternativeName>
        <fullName evidence="14">tRNA (adenine(37)-C(2))-methyltransferase</fullName>
    </alternativeName>
    <alternativeName>
        <fullName evidence="14">tRNA m2A37 methyltransferase</fullName>
    </alternativeName>
</protein>
<keyword evidence="9 14" id="KW-0819">tRNA processing</keyword>
<dbReference type="FunFam" id="1.10.150.530:FF:000003">
    <property type="entry name" value="Dual-specificity RNA methyltransferase RlmN"/>
    <property type="match status" value="1"/>
</dbReference>
<feature type="binding site" evidence="14">
    <location>
        <begin position="257"/>
        <end position="259"/>
    </location>
    <ligand>
        <name>S-adenosyl-L-methionine</name>
        <dbReference type="ChEBI" id="CHEBI:59789"/>
    </ligand>
</feature>
<dbReference type="KEGG" id="xbc:ELE36_09880"/>
<dbReference type="OrthoDB" id="9793973at2"/>
<dbReference type="SFLD" id="SFLDG01062">
    <property type="entry name" value="methyltransferase_(Class_A)"/>
    <property type="match status" value="1"/>
</dbReference>
<dbReference type="InterPro" id="IPR004383">
    <property type="entry name" value="rRNA_lsu_MTrfase_RlmN/Cfr"/>
</dbReference>
<dbReference type="SMART" id="SM00729">
    <property type="entry name" value="Elp3"/>
    <property type="match status" value="1"/>
</dbReference>
<dbReference type="FunFam" id="3.20.20.70:FF:000008">
    <property type="entry name" value="Dual-specificity RNA methyltransferase RlmN"/>
    <property type="match status" value="1"/>
</dbReference>
<evidence type="ECO:0000256" key="10">
    <source>
        <dbReference type="ARBA" id="ARBA00022723"/>
    </source>
</evidence>
<feature type="binding site" evidence="14">
    <location>
        <position position="334"/>
    </location>
    <ligand>
        <name>S-adenosyl-L-methionine</name>
        <dbReference type="ChEBI" id="CHEBI:59789"/>
    </ligand>
</feature>
<dbReference type="GO" id="GO:0005737">
    <property type="term" value="C:cytoplasm"/>
    <property type="evidence" value="ECO:0007669"/>
    <property type="project" value="UniProtKB-SubCell"/>
</dbReference>
<evidence type="ECO:0000256" key="6">
    <source>
        <dbReference type="ARBA" id="ARBA00022603"/>
    </source>
</evidence>
<keyword evidence="4 14" id="KW-0963">Cytoplasm</keyword>
<dbReference type="InterPro" id="IPR013785">
    <property type="entry name" value="Aldolase_TIM"/>
</dbReference>
<comment type="catalytic activity">
    <reaction evidence="14">
        <text>adenosine(37) in tRNA + 2 reduced [2Fe-2S]-[ferredoxin] + 2 S-adenosyl-L-methionine = 2-methyladenosine(37) in tRNA + 5'-deoxyadenosine + L-methionine + 2 oxidized [2Fe-2S]-[ferredoxin] + S-adenosyl-L-homocysteine</text>
        <dbReference type="Rhea" id="RHEA:43332"/>
        <dbReference type="Rhea" id="RHEA-COMP:10000"/>
        <dbReference type="Rhea" id="RHEA-COMP:10001"/>
        <dbReference type="Rhea" id="RHEA-COMP:10162"/>
        <dbReference type="Rhea" id="RHEA-COMP:10485"/>
        <dbReference type="ChEBI" id="CHEBI:17319"/>
        <dbReference type="ChEBI" id="CHEBI:33737"/>
        <dbReference type="ChEBI" id="CHEBI:33738"/>
        <dbReference type="ChEBI" id="CHEBI:57844"/>
        <dbReference type="ChEBI" id="CHEBI:57856"/>
        <dbReference type="ChEBI" id="CHEBI:59789"/>
        <dbReference type="ChEBI" id="CHEBI:74411"/>
        <dbReference type="ChEBI" id="CHEBI:74497"/>
        <dbReference type="EC" id="2.1.1.192"/>
    </reaction>
</comment>
<comment type="catalytic activity">
    <reaction evidence="14">
        <text>adenosine(2503) in 23S rRNA + 2 reduced [2Fe-2S]-[ferredoxin] + 2 S-adenosyl-L-methionine = 2-methyladenosine(2503) in 23S rRNA + 5'-deoxyadenosine + L-methionine + 2 oxidized [2Fe-2S]-[ferredoxin] + S-adenosyl-L-homocysteine</text>
        <dbReference type="Rhea" id="RHEA:42916"/>
        <dbReference type="Rhea" id="RHEA-COMP:10000"/>
        <dbReference type="Rhea" id="RHEA-COMP:10001"/>
        <dbReference type="Rhea" id="RHEA-COMP:10152"/>
        <dbReference type="Rhea" id="RHEA-COMP:10282"/>
        <dbReference type="ChEBI" id="CHEBI:17319"/>
        <dbReference type="ChEBI" id="CHEBI:33737"/>
        <dbReference type="ChEBI" id="CHEBI:33738"/>
        <dbReference type="ChEBI" id="CHEBI:57844"/>
        <dbReference type="ChEBI" id="CHEBI:57856"/>
        <dbReference type="ChEBI" id="CHEBI:59789"/>
        <dbReference type="ChEBI" id="CHEBI:74411"/>
        <dbReference type="ChEBI" id="CHEBI:74497"/>
        <dbReference type="EC" id="2.1.1.192"/>
    </reaction>
</comment>
<evidence type="ECO:0000256" key="12">
    <source>
        <dbReference type="ARBA" id="ARBA00023014"/>
    </source>
</evidence>
<proteinExistence type="inferred from homology"/>